<dbReference type="Proteomes" id="UP001430614">
    <property type="component" value="Unassembled WGS sequence"/>
</dbReference>
<comment type="caution">
    <text evidence="1">The sequence shown here is derived from an EMBL/GenBank/DDBJ whole genome shotgun (WGS) entry which is preliminary data.</text>
</comment>
<proteinExistence type="predicted"/>
<name>A0ABS8KJM7_9BURK</name>
<protein>
    <recommendedName>
        <fullName evidence="3">Lysozyme inhibitor LprI N-terminal domain-containing protein</fullName>
    </recommendedName>
</protein>
<evidence type="ECO:0008006" key="3">
    <source>
        <dbReference type="Google" id="ProtNLM"/>
    </source>
</evidence>
<dbReference type="RefSeq" id="WP_230563738.1">
    <property type="nucleotide sequence ID" value="NZ_JAJITC010000015.1"/>
</dbReference>
<reference evidence="1 2" key="1">
    <citation type="submission" date="2021-11" db="EMBL/GenBank/DDBJ databases">
        <authorList>
            <person name="Oh E.-T."/>
            <person name="Kim S.-B."/>
        </authorList>
    </citation>
    <scope>NUCLEOTIDE SEQUENCE [LARGE SCALE GENOMIC DNA]</scope>
    <source>
        <strain evidence="1 2">MMS20-SJTN17</strain>
    </source>
</reference>
<organism evidence="1 2">
    <name type="scientific">Paraburkholderia translucens</name>
    <dbReference type="NCBI Taxonomy" id="2886945"/>
    <lineage>
        <taxon>Bacteria</taxon>
        <taxon>Pseudomonadati</taxon>
        <taxon>Pseudomonadota</taxon>
        <taxon>Betaproteobacteria</taxon>
        <taxon>Burkholderiales</taxon>
        <taxon>Burkholderiaceae</taxon>
        <taxon>Paraburkholderia</taxon>
    </lineage>
</organism>
<gene>
    <name evidence="1" type="ORF">LJ655_24160</name>
</gene>
<keyword evidence="2" id="KW-1185">Reference proteome</keyword>
<evidence type="ECO:0000313" key="1">
    <source>
        <dbReference type="EMBL" id="MCC8404930.1"/>
    </source>
</evidence>
<dbReference type="EMBL" id="JAJITC010000015">
    <property type="protein sequence ID" value="MCC8404930.1"/>
    <property type="molecule type" value="Genomic_DNA"/>
</dbReference>
<accession>A0ABS8KJM7</accession>
<sequence length="168" mass="19059">MDWSNAVAQKAIFSKMEIMTTIIKATAAGIIISLSISVFADTLCEKNAKTRNDFLACTNADTEKILADAEKLYRGIRKNTSKDKQIALDESFEIWNKKISSDCSLIAYSFNEWSDRYAPDTGFHVAECRLNIASQELKFYKWLACPEDMERSKIPKCAAINKLLRKNQ</sequence>
<evidence type="ECO:0000313" key="2">
    <source>
        <dbReference type="Proteomes" id="UP001430614"/>
    </source>
</evidence>